<dbReference type="PANTHER" id="PTHR43806:SF11">
    <property type="entry name" value="CEREVISIN-RELATED"/>
    <property type="match status" value="1"/>
</dbReference>
<evidence type="ECO:0000256" key="4">
    <source>
        <dbReference type="ARBA" id="ARBA00022825"/>
    </source>
</evidence>
<dbReference type="PANTHER" id="PTHR43806">
    <property type="entry name" value="PEPTIDASE S8"/>
    <property type="match status" value="1"/>
</dbReference>
<organism evidence="8 9">
    <name type="scientific">Dinothrombium tinctorium</name>
    <dbReference type="NCBI Taxonomy" id="1965070"/>
    <lineage>
        <taxon>Eukaryota</taxon>
        <taxon>Metazoa</taxon>
        <taxon>Ecdysozoa</taxon>
        <taxon>Arthropoda</taxon>
        <taxon>Chelicerata</taxon>
        <taxon>Arachnida</taxon>
        <taxon>Acari</taxon>
        <taxon>Acariformes</taxon>
        <taxon>Trombidiformes</taxon>
        <taxon>Prostigmata</taxon>
        <taxon>Anystina</taxon>
        <taxon>Parasitengona</taxon>
        <taxon>Trombidioidea</taxon>
        <taxon>Trombidiidae</taxon>
        <taxon>Dinothrombium</taxon>
    </lineage>
</organism>
<evidence type="ECO:0000313" key="9">
    <source>
        <dbReference type="Proteomes" id="UP000285301"/>
    </source>
</evidence>
<feature type="active site" description="Charge relay system" evidence="5">
    <location>
        <position position="353"/>
    </location>
</feature>
<dbReference type="PRINTS" id="PR00723">
    <property type="entry name" value="SUBTILISIN"/>
</dbReference>
<dbReference type="InterPro" id="IPR050131">
    <property type="entry name" value="Peptidase_S8_subtilisin-like"/>
</dbReference>
<keyword evidence="4 5" id="KW-0720">Serine protease</keyword>
<dbReference type="Proteomes" id="UP000285301">
    <property type="component" value="Unassembled WGS sequence"/>
</dbReference>
<evidence type="ECO:0000256" key="1">
    <source>
        <dbReference type="ARBA" id="ARBA00011073"/>
    </source>
</evidence>
<dbReference type="AlphaFoldDB" id="A0A443QE72"/>
<evidence type="ECO:0000313" key="8">
    <source>
        <dbReference type="EMBL" id="RWS01314.1"/>
    </source>
</evidence>
<dbReference type="SUPFAM" id="SSF54897">
    <property type="entry name" value="Protease propeptides/inhibitors"/>
    <property type="match status" value="1"/>
</dbReference>
<protein>
    <submittedName>
        <fullName evidence="8">Proteinase T-like protein</fullName>
    </submittedName>
</protein>
<feature type="active site" description="Charge relay system" evidence="5">
    <location>
        <position position="200"/>
    </location>
</feature>
<sequence length="411" mass="44967">PLCQISAKKFDSLSDSESAPLYNTSGIHTGNYFVVFKPINYKCIYEHLLNFKKGIKFLKYIFDRDTWKGYLASLSSDALEAVRRDKRVEYVESEAFATAFDTFDATDYECEDSAKENCEICSEIHETKNWALERISHKNEFLNKGYRYAGPQIETDAVANDIFICVIDTGVRITHEEVKGRAEWGKNFVCTEKREDLNGHGTAVSSVAMGKTAGVAKEANVIAVKVLDQFGRGSYGTVIKGINYCVDQAKSKKVIINMSLGGPKSKTVDMAVEEAYNKNIPIIVAAGNEYENVENVSPARANGAFAVAACNRNNSFAKYSNYGEKIKIIAPGTNVYCAHAKSNTAMTALSGTSLAAPVVSGIFAQLISSQSDQIKVDKLYASVLQNANKNVLKEVPASTGNLLAYNGCCPE</sequence>
<comment type="caution">
    <text evidence="8">The sequence shown here is derived from an EMBL/GenBank/DDBJ whole genome shotgun (WGS) entry which is preliminary data.</text>
</comment>
<dbReference type="InterPro" id="IPR023828">
    <property type="entry name" value="Peptidase_S8_Ser-AS"/>
</dbReference>
<name>A0A443QE72_9ACAR</name>
<dbReference type="PROSITE" id="PS00136">
    <property type="entry name" value="SUBTILASE_ASP"/>
    <property type="match status" value="1"/>
</dbReference>
<dbReference type="STRING" id="1965070.A0A443QE72"/>
<dbReference type="InterPro" id="IPR036852">
    <property type="entry name" value="Peptidase_S8/S53_dom_sf"/>
</dbReference>
<feature type="non-terminal residue" evidence="8">
    <location>
        <position position="411"/>
    </location>
</feature>
<accession>A0A443QE72</accession>
<dbReference type="SUPFAM" id="SSF52743">
    <property type="entry name" value="Subtilisin-like"/>
    <property type="match status" value="1"/>
</dbReference>
<dbReference type="GO" id="GO:0004252">
    <property type="term" value="F:serine-type endopeptidase activity"/>
    <property type="evidence" value="ECO:0007669"/>
    <property type="project" value="UniProtKB-UniRule"/>
</dbReference>
<keyword evidence="2 5" id="KW-0645">Protease</keyword>
<feature type="active site" description="Charge relay system" evidence="5">
    <location>
        <position position="168"/>
    </location>
</feature>
<evidence type="ECO:0000256" key="6">
    <source>
        <dbReference type="RuleBase" id="RU003355"/>
    </source>
</evidence>
<dbReference type="Gene3D" id="3.40.50.200">
    <property type="entry name" value="Peptidase S8/S53 domain"/>
    <property type="match status" value="1"/>
</dbReference>
<feature type="non-terminal residue" evidence="8">
    <location>
        <position position="1"/>
    </location>
</feature>
<keyword evidence="9" id="KW-1185">Reference proteome</keyword>
<evidence type="ECO:0000259" key="7">
    <source>
        <dbReference type="Pfam" id="PF00082"/>
    </source>
</evidence>
<dbReference type="InterPro" id="IPR015500">
    <property type="entry name" value="Peptidase_S8_subtilisin-rel"/>
</dbReference>
<feature type="domain" description="Peptidase S8/S53" evidence="7">
    <location>
        <begin position="160"/>
        <end position="395"/>
    </location>
</feature>
<dbReference type="EMBL" id="NCKU01009416">
    <property type="protein sequence ID" value="RWS01314.1"/>
    <property type="molecule type" value="Genomic_DNA"/>
</dbReference>
<evidence type="ECO:0000256" key="3">
    <source>
        <dbReference type="ARBA" id="ARBA00022801"/>
    </source>
</evidence>
<dbReference type="OrthoDB" id="7775224at2759"/>
<dbReference type="PROSITE" id="PS00138">
    <property type="entry name" value="SUBTILASE_SER"/>
    <property type="match status" value="1"/>
</dbReference>
<keyword evidence="3 5" id="KW-0378">Hydrolase</keyword>
<proteinExistence type="inferred from homology"/>
<gene>
    <name evidence="8" type="ORF">B4U79_15496</name>
</gene>
<evidence type="ECO:0000256" key="5">
    <source>
        <dbReference type="PROSITE-ProRule" id="PRU01240"/>
    </source>
</evidence>
<dbReference type="PROSITE" id="PS51892">
    <property type="entry name" value="SUBTILASE"/>
    <property type="match status" value="1"/>
</dbReference>
<dbReference type="InterPro" id="IPR034193">
    <property type="entry name" value="PCSK9_ProteinaseK-like"/>
</dbReference>
<dbReference type="Pfam" id="PF00082">
    <property type="entry name" value="Peptidase_S8"/>
    <property type="match status" value="1"/>
</dbReference>
<dbReference type="GO" id="GO:0005615">
    <property type="term" value="C:extracellular space"/>
    <property type="evidence" value="ECO:0007669"/>
    <property type="project" value="TreeGrafter"/>
</dbReference>
<reference evidence="8 9" key="1">
    <citation type="journal article" date="2018" name="Gigascience">
        <title>Genomes of trombidid mites reveal novel predicted allergens and laterally-transferred genes associated with secondary metabolism.</title>
        <authorList>
            <person name="Dong X."/>
            <person name="Chaisiri K."/>
            <person name="Xia D."/>
            <person name="Armstrong S.D."/>
            <person name="Fang Y."/>
            <person name="Donnelly M.J."/>
            <person name="Kadowaki T."/>
            <person name="McGarry J.W."/>
            <person name="Darby A.C."/>
            <person name="Makepeace B.L."/>
        </authorList>
    </citation>
    <scope>NUCLEOTIDE SEQUENCE [LARGE SCALE GENOMIC DNA]</scope>
    <source>
        <strain evidence="8">UoL-WK</strain>
    </source>
</reference>
<dbReference type="InterPro" id="IPR023827">
    <property type="entry name" value="Peptidase_S8_Asp-AS"/>
</dbReference>
<comment type="similarity">
    <text evidence="1 5 6">Belongs to the peptidase S8 family.</text>
</comment>
<dbReference type="InterPro" id="IPR000209">
    <property type="entry name" value="Peptidase_S8/S53_dom"/>
</dbReference>
<evidence type="ECO:0000256" key="2">
    <source>
        <dbReference type="ARBA" id="ARBA00022670"/>
    </source>
</evidence>
<dbReference type="CDD" id="cd04077">
    <property type="entry name" value="Peptidases_S8_PCSK9_ProteinaseK_like"/>
    <property type="match status" value="1"/>
</dbReference>
<dbReference type="GO" id="GO:0006508">
    <property type="term" value="P:proteolysis"/>
    <property type="evidence" value="ECO:0007669"/>
    <property type="project" value="UniProtKB-KW"/>
</dbReference>